<dbReference type="GO" id="GO:0016758">
    <property type="term" value="F:hexosyltransferase activity"/>
    <property type="evidence" value="ECO:0007669"/>
    <property type="project" value="InterPro"/>
</dbReference>
<evidence type="ECO:0000256" key="2">
    <source>
        <dbReference type="PIRSR" id="PIRSR620023-2"/>
    </source>
</evidence>
<proteinExistence type="predicted"/>
<dbReference type="InterPro" id="IPR007235">
    <property type="entry name" value="Glyco_trans_28_C"/>
</dbReference>
<reference evidence="5" key="1">
    <citation type="submission" date="2016-11" db="EMBL/GenBank/DDBJ databases">
        <authorList>
            <person name="Varghese N."/>
            <person name="Submissions S."/>
        </authorList>
    </citation>
    <scope>NUCLEOTIDE SEQUENCE [LARGE SCALE GENOMIC DNA]</scope>
    <source>
        <strain evidence="5">C3</strain>
    </source>
</reference>
<feature type="binding site" evidence="2">
    <location>
        <position position="171"/>
    </location>
    <ligand>
        <name>substrate</name>
    </ligand>
</feature>
<evidence type="ECO:0000313" key="4">
    <source>
        <dbReference type="EMBL" id="SFW37582.1"/>
    </source>
</evidence>
<sequence>MNIVIRTDSSTLIGSGHLMRCLTLAERYRKDGNPVTFVCRDLPGNMAYLVSDKGFALTMLPAAEESPDLTGYAKCLAVTQEQDAAETIAAIQKIGLIDRLVVDSYAIGSNWEKQLRFDVTEIMVIDDLANRQHDCDILLDQNFYLNKESRYQGLVPEHCQLLLGPKYALLREEFYQVRKSMRVRDGRLRNILVFYGGVDATDETSKAIQALQNLRDTGVLHDVQVTVVVGASNERKEDIASRCKQAGFRYLCQVSNMAELMAEADLMLGAGGSTTWERCFLGLPAIVTAIAENQVQICEDCAKEGLIFYLGYWDKVHQEDICEAINKLRVPSQLLPMQRKMSQLMG</sequence>
<evidence type="ECO:0000313" key="5">
    <source>
        <dbReference type="Proteomes" id="UP000182958"/>
    </source>
</evidence>
<feature type="active site" description="Proton acceptor" evidence="1">
    <location>
        <position position="17"/>
    </location>
</feature>
<dbReference type="EMBL" id="FPJA01000006">
    <property type="protein sequence ID" value="SFW37582.1"/>
    <property type="molecule type" value="Genomic_DNA"/>
</dbReference>
<organism evidence="4 5">
    <name type="scientific">Selenomonas ruminantium</name>
    <dbReference type="NCBI Taxonomy" id="971"/>
    <lineage>
        <taxon>Bacteria</taxon>
        <taxon>Bacillati</taxon>
        <taxon>Bacillota</taxon>
        <taxon>Negativicutes</taxon>
        <taxon>Selenomonadales</taxon>
        <taxon>Selenomonadaceae</taxon>
        <taxon>Selenomonas</taxon>
    </lineage>
</organism>
<dbReference type="RefSeq" id="WP_072306179.1">
    <property type="nucleotide sequence ID" value="NZ_FPJA01000006.1"/>
</dbReference>
<keyword evidence="5" id="KW-1185">Reference proteome</keyword>
<protein>
    <submittedName>
        <fullName evidence="4">UDP-2,4-diacetamido-2,4,6-trideoxy-beta-L-altropyranose hydrolase</fullName>
    </submittedName>
</protein>
<dbReference type="NCBIfam" id="TIGR03590">
    <property type="entry name" value="PseG"/>
    <property type="match status" value="1"/>
</dbReference>
<dbReference type="GO" id="GO:0016787">
    <property type="term" value="F:hydrolase activity"/>
    <property type="evidence" value="ECO:0007669"/>
    <property type="project" value="UniProtKB-KW"/>
</dbReference>
<dbReference type="Proteomes" id="UP000182958">
    <property type="component" value="Unassembled WGS sequence"/>
</dbReference>
<dbReference type="PANTHER" id="PTHR21015:SF22">
    <property type="entry name" value="GLYCOSYLTRANSFERASE"/>
    <property type="match status" value="1"/>
</dbReference>
<dbReference type="AlphaFoldDB" id="A0A1K1NT35"/>
<dbReference type="PANTHER" id="PTHR21015">
    <property type="entry name" value="UDP-N-ACETYLGLUCOSAMINE--N-ACETYLMURAMYL-(PENTAPEPTIDE) PYROPHOSPHORYL-UNDECAPRENOL N-ACETYLGLUCOSAMINE TRANSFERASE 1"/>
    <property type="match status" value="1"/>
</dbReference>
<dbReference type="SUPFAM" id="SSF53756">
    <property type="entry name" value="UDP-Glycosyltransferase/glycogen phosphorylase"/>
    <property type="match status" value="1"/>
</dbReference>
<accession>A0A1K1NT35</accession>
<dbReference type="InterPro" id="IPR020023">
    <property type="entry name" value="PseG"/>
</dbReference>
<evidence type="ECO:0000259" key="3">
    <source>
        <dbReference type="Pfam" id="PF04101"/>
    </source>
</evidence>
<feature type="binding site" evidence="2">
    <location>
        <position position="277"/>
    </location>
    <ligand>
        <name>substrate</name>
    </ligand>
</feature>
<dbReference type="Gene3D" id="3.40.50.2000">
    <property type="entry name" value="Glycogen Phosphorylase B"/>
    <property type="match status" value="1"/>
</dbReference>
<evidence type="ECO:0000256" key="1">
    <source>
        <dbReference type="PIRSR" id="PIRSR620023-1"/>
    </source>
</evidence>
<feature type="domain" description="Glycosyl transferase family 28 C-terminal" evidence="3">
    <location>
        <begin position="192"/>
        <end position="292"/>
    </location>
</feature>
<gene>
    <name evidence="4" type="ORF">SAMN02910323_1567</name>
</gene>
<dbReference type="Pfam" id="PF04101">
    <property type="entry name" value="Glyco_tran_28_C"/>
    <property type="match status" value="1"/>
</dbReference>
<keyword evidence="4" id="KW-0378">Hydrolase</keyword>
<name>A0A1K1NT35_SELRU</name>
<dbReference type="Gene3D" id="3.40.50.11190">
    <property type="match status" value="1"/>
</dbReference>